<dbReference type="Proteomes" id="UP000561459">
    <property type="component" value="Unassembled WGS sequence"/>
</dbReference>
<name>A0A7W6C1D2_9SPHN</name>
<organism evidence="2 3">
    <name type="scientific">Novosphingobium fluoreni</name>
    <dbReference type="NCBI Taxonomy" id="1391222"/>
    <lineage>
        <taxon>Bacteria</taxon>
        <taxon>Pseudomonadati</taxon>
        <taxon>Pseudomonadota</taxon>
        <taxon>Alphaproteobacteria</taxon>
        <taxon>Sphingomonadales</taxon>
        <taxon>Sphingomonadaceae</taxon>
        <taxon>Novosphingobium</taxon>
    </lineage>
</organism>
<reference evidence="2 3" key="1">
    <citation type="submission" date="2020-08" db="EMBL/GenBank/DDBJ databases">
        <title>Genomic Encyclopedia of Type Strains, Phase IV (KMG-IV): sequencing the most valuable type-strain genomes for metagenomic binning, comparative biology and taxonomic classification.</title>
        <authorList>
            <person name="Goeker M."/>
        </authorList>
    </citation>
    <scope>NUCLEOTIDE SEQUENCE [LARGE SCALE GENOMIC DNA]</scope>
    <source>
        <strain evidence="2 3">DSM 27568</strain>
    </source>
</reference>
<dbReference type="AlphaFoldDB" id="A0A7W6C1D2"/>
<proteinExistence type="predicted"/>
<comment type="caution">
    <text evidence="2">The sequence shown here is derived from an EMBL/GenBank/DDBJ whole genome shotgun (WGS) entry which is preliminary data.</text>
</comment>
<protein>
    <recommendedName>
        <fullName evidence="1">DUF6950 domain-containing protein</fullName>
    </recommendedName>
</protein>
<feature type="domain" description="DUF6950" evidence="1">
    <location>
        <begin position="6"/>
        <end position="127"/>
    </location>
</feature>
<evidence type="ECO:0000313" key="3">
    <source>
        <dbReference type="Proteomes" id="UP000561459"/>
    </source>
</evidence>
<dbReference type="InterPro" id="IPR053802">
    <property type="entry name" value="DUF6950"/>
</dbReference>
<dbReference type="EMBL" id="JACIDY010000005">
    <property type="protein sequence ID" value="MBB3940687.1"/>
    <property type="molecule type" value="Genomic_DNA"/>
</dbReference>
<dbReference type="Pfam" id="PF22262">
    <property type="entry name" value="DUF6950"/>
    <property type="match status" value="1"/>
</dbReference>
<dbReference type="RefSeq" id="WP_183617275.1">
    <property type="nucleotide sequence ID" value="NZ_JACIDY010000005.1"/>
</dbReference>
<sequence length="130" mass="13602">MRDYIALHAFISQRSAMPFAWGYNRNDCVSFAAAAVLAATGREIGFGGARWHTASGAARVLKRLGGLQAAVDRELTRVAVPFAQRGDVVAVVGARGLLLAVVEGDTVAGPGPLGIMRLPRTASLIAWGAE</sequence>
<evidence type="ECO:0000313" key="2">
    <source>
        <dbReference type="EMBL" id="MBB3940687.1"/>
    </source>
</evidence>
<keyword evidence="3" id="KW-1185">Reference proteome</keyword>
<gene>
    <name evidence="2" type="ORF">GGR39_002344</name>
</gene>
<accession>A0A7W6C1D2</accession>
<evidence type="ECO:0000259" key="1">
    <source>
        <dbReference type="Pfam" id="PF22262"/>
    </source>
</evidence>